<sequence>MAFELTDKLVIAVASSALFDLSESDKVFREEKENAYRRYQRENENNILGKGVAFALIKRLLEINSTEKQLVEVILLSRNDPDTGLRVFKSIESYGLTISRAIFVAGQNPFKYMEAINASLFLSGNLDDVKEAIKYNFPAGYVKETDYQDDETEKELRLAFDFDGVIVDDASETVYKKGGGLLLYQQHEREHANELMGEGPLFRFLKQISEIQKYEISKFEEDDSYQPKIRIALCTARNAPAHERVVKTLREYDIRIDEAFFLGGVNKNNVLKIYKPHIFFDDQLEHIDDVAKSFPSVHIPYGVANESDKEIEEVGN</sequence>
<evidence type="ECO:0000313" key="2">
    <source>
        <dbReference type="Proteomes" id="UP000564536"/>
    </source>
</evidence>
<dbReference type="InterPro" id="IPR010394">
    <property type="entry name" value="5-nucleotidase"/>
</dbReference>
<dbReference type="GO" id="GO:0000287">
    <property type="term" value="F:magnesium ion binding"/>
    <property type="evidence" value="ECO:0007669"/>
    <property type="project" value="InterPro"/>
</dbReference>
<dbReference type="PANTHER" id="PTHR31367">
    <property type="entry name" value="CYTOSOLIC 5'-NUCLEOTIDASE 1 FAMILY MEMBER"/>
    <property type="match status" value="1"/>
</dbReference>
<gene>
    <name evidence="1" type="ORF">HB943_00265</name>
</gene>
<comment type="caution">
    <text evidence="1">The sequence shown here is derived from an EMBL/GenBank/DDBJ whole genome shotgun (WGS) entry which is preliminary data.</text>
</comment>
<dbReference type="AlphaFoldDB" id="A0A841Z0Z5"/>
<evidence type="ECO:0000313" key="1">
    <source>
        <dbReference type="EMBL" id="MBC1499014.1"/>
    </source>
</evidence>
<dbReference type="SUPFAM" id="SSF56784">
    <property type="entry name" value="HAD-like"/>
    <property type="match status" value="1"/>
</dbReference>
<dbReference type="GO" id="GO:0008253">
    <property type="term" value="F:5'-nucleotidase activity"/>
    <property type="evidence" value="ECO:0007669"/>
    <property type="project" value="InterPro"/>
</dbReference>
<organism evidence="1 2">
    <name type="scientific">Listeria weihenstephanensis</name>
    <dbReference type="NCBI Taxonomy" id="1006155"/>
    <lineage>
        <taxon>Bacteria</taxon>
        <taxon>Bacillati</taxon>
        <taxon>Bacillota</taxon>
        <taxon>Bacilli</taxon>
        <taxon>Bacillales</taxon>
        <taxon>Listeriaceae</taxon>
        <taxon>Listeria</taxon>
    </lineage>
</organism>
<dbReference type="GO" id="GO:0009117">
    <property type="term" value="P:nucleotide metabolic process"/>
    <property type="evidence" value="ECO:0007669"/>
    <property type="project" value="InterPro"/>
</dbReference>
<dbReference type="RefSeq" id="WP_185424029.1">
    <property type="nucleotide sequence ID" value="NZ_JAARRL010000001.1"/>
</dbReference>
<dbReference type="Proteomes" id="UP000564536">
    <property type="component" value="Unassembled WGS sequence"/>
</dbReference>
<dbReference type="GO" id="GO:0005737">
    <property type="term" value="C:cytoplasm"/>
    <property type="evidence" value="ECO:0007669"/>
    <property type="project" value="InterPro"/>
</dbReference>
<name>A0A841Z0Z5_9LIST</name>
<dbReference type="GO" id="GO:0000166">
    <property type="term" value="F:nucleotide binding"/>
    <property type="evidence" value="ECO:0007669"/>
    <property type="project" value="InterPro"/>
</dbReference>
<accession>A0A841Z0Z5</accession>
<reference evidence="1 2" key="1">
    <citation type="submission" date="2020-03" db="EMBL/GenBank/DDBJ databases">
        <title>Soil Listeria distribution.</title>
        <authorList>
            <person name="Liao J."/>
            <person name="Wiedmann M."/>
        </authorList>
    </citation>
    <scope>NUCLEOTIDE SEQUENCE [LARGE SCALE GENOMIC DNA]</scope>
    <source>
        <strain evidence="1 2">FSL L7-1523</strain>
    </source>
</reference>
<protein>
    <submittedName>
        <fullName evidence="1">5'-nucleotidase</fullName>
    </submittedName>
</protein>
<dbReference type="EMBL" id="JAARRL010000001">
    <property type="protein sequence ID" value="MBC1499014.1"/>
    <property type="molecule type" value="Genomic_DNA"/>
</dbReference>
<proteinExistence type="predicted"/>
<dbReference type="Pfam" id="PF06189">
    <property type="entry name" value="5-nucleotidase"/>
    <property type="match status" value="1"/>
</dbReference>
<dbReference type="PANTHER" id="PTHR31367:SF5">
    <property type="entry name" value="CYTOSOLIC 5'-NUCLEOTIDASE 1A"/>
    <property type="match status" value="1"/>
</dbReference>
<dbReference type="InterPro" id="IPR036412">
    <property type="entry name" value="HAD-like_sf"/>
</dbReference>